<dbReference type="Proteomes" id="UP000483432">
    <property type="component" value="Unassembled WGS sequence"/>
</dbReference>
<dbReference type="GO" id="GO:0005524">
    <property type="term" value="F:ATP binding"/>
    <property type="evidence" value="ECO:0007669"/>
    <property type="project" value="UniProtKB-ARBA"/>
</dbReference>
<dbReference type="AlphaFoldDB" id="A0A7C9NZK9"/>
<proteinExistence type="predicted"/>
<dbReference type="PANTHER" id="PTHR40697">
    <property type="entry name" value="ACETOIN CATABOLISM PROTEIN X"/>
    <property type="match status" value="1"/>
</dbReference>
<evidence type="ECO:0000313" key="1">
    <source>
        <dbReference type="EMBL" id="NDP48184.1"/>
    </source>
</evidence>
<dbReference type="Gene3D" id="3.40.50.10330">
    <property type="entry name" value="Probable inorganic polyphosphate/atp-NAD kinase, domain 1"/>
    <property type="match status" value="1"/>
</dbReference>
<name>A0A7C9NZK9_9PROT</name>
<dbReference type="Pfam" id="PF20143">
    <property type="entry name" value="NAD_kinase_C"/>
    <property type="match status" value="1"/>
</dbReference>
<protein>
    <submittedName>
        <fullName evidence="1">ATP-NAD kinase family protein</fullName>
    </submittedName>
</protein>
<accession>A0A7C9NZK9</accession>
<dbReference type="Pfam" id="PF01513">
    <property type="entry name" value="NAD_kinase"/>
    <property type="match status" value="1"/>
</dbReference>
<comment type="caution">
    <text evidence="1">The sequence shown here is derived from an EMBL/GenBank/DDBJ whole genome shotgun (WGS) entry which is preliminary data.</text>
</comment>
<dbReference type="InterPro" id="IPR039065">
    <property type="entry name" value="AcoX-like"/>
</dbReference>
<gene>
    <name evidence="1" type="ORF">GZ085_07300</name>
</gene>
<sequence>MNLRVGLIVNALAGVGGPVALRGSDGVAAQALALGVLPQAGARATEALSALREFGTELTVITGSGSLGADAASAAGLSCKIVYRNPGRGSAEDTATLARRLMLMQVDLLLFAGGDGTARDVAESVGDSFPVLGIPAGVKMYSGVFATTPSAAGTLAVRFLRTHTRRVRQCEVMDLDETDLRSGRIEPSLFGYVASPEDPRLLQGRKVRSGAGDAVQAQAIAASVVEAMEPEQIYLIGPGSTTWVVKQALKGQASMLSVDAYVGGQLVLNDATASALLELTAGRLARILVTCIGGQGHIFGRGNQQFSAELIRRVGRKSVSVLATPSKLISLAGRPFIADMGDRASAAEMTGYVEVVNGYRSKALYRCEAF</sequence>
<dbReference type="GO" id="GO:0006741">
    <property type="term" value="P:NADP+ biosynthetic process"/>
    <property type="evidence" value="ECO:0007669"/>
    <property type="project" value="InterPro"/>
</dbReference>
<dbReference type="EMBL" id="JAAFGW010000089">
    <property type="protein sequence ID" value="NDP48184.1"/>
    <property type="molecule type" value="Genomic_DNA"/>
</dbReference>
<keyword evidence="1" id="KW-0418">Kinase</keyword>
<dbReference type="InterPro" id="IPR002504">
    <property type="entry name" value="NADK"/>
</dbReference>
<evidence type="ECO:0000313" key="2">
    <source>
        <dbReference type="Proteomes" id="UP000483432"/>
    </source>
</evidence>
<organism evidence="1 2">
    <name type="scientific">Sulfuriferula multivorans</name>
    <dbReference type="NCBI Taxonomy" id="1559896"/>
    <lineage>
        <taxon>Bacteria</taxon>
        <taxon>Pseudomonadati</taxon>
        <taxon>Pseudomonadota</taxon>
        <taxon>Betaproteobacteria</taxon>
        <taxon>Nitrosomonadales</taxon>
        <taxon>Sulfuricellaceae</taxon>
        <taxon>Sulfuriferula</taxon>
    </lineage>
</organism>
<dbReference type="GO" id="GO:0003951">
    <property type="term" value="F:NAD+ kinase activity"/>
    <property type="evidence" value="ECO:0007669"/>
    <property type="project" value="InterPro"/>
</dbReference>
<reference evidence="1 2" key="1">
    <citation type="submission" date="2019-09" db="EMBL/GenBank/DDBJ databases">
        <title>H2 Metabolism Revealed by Metagenomic Analysis in Subglacial Sediment of East Antarctica.</title>
        <authorList>
            <person name="Yang Z."/>
            <person name="Zhang Y."/>
            <person name="Lv Y."/>
            <person name="Yan W."/>
            <person name="Xiao X."/>
            <person name="Sun B."/>
            <person name="Ma H."/>
        </authorList>
    </citation>
    <scope>NUCLEOTIDE SEQUENCE [LARGE SCALE GENOMIC DNA]</scope>
    <source>
        <strain evidence="1">Bin2_2</strain>
    </source>
</reference>
<dbReference type="PIRSF" id="PIRSF016907">
    <property type="entry name" value="Kin_ATP-NAD"/>
    <property type="match status" value="1"/>
</dbReference>
<dbReference type="InterPro" id="IPR011386">
    <property type="entry name" value="Put_ATP-NAD_kin"/>
</dbReference>
<dbReference type="InterPro" id="IPR017438">
    <property type="entry name" value="ATP-NAD_kinase_N"/>
</dbReference>
<keyword evidence="1" id="KW-0808">Transferase</keyword>
<dbReference type="InterPro" id="IPR016064">
    <property type="entry name" value="NAD/diacylglycerol_kinase_sf"/>
</dbReference>
<dbReference type="GO" id="GO:0051287">
    <property type="term" value="F:NAD binding"/>
    <property type="evidence" value="ECO:0007669"/>
    <property type="project" value="UniProtKB-ARBA"/>
</dbReference>
<dbReference type="SUPFAM" id="SSF111331">
    <property type="entry name" value="NAD kinase/diacylglycerol kinase-like"/>
    <property type="match status" value="1"/>
</dbReference>
<dbReference type="PANTHER" id="PTHR40697:SF2">
    <property type="entry name" value="ATP-NAD KINASE-RELATED"/>
    <property type="match status" value="1"/>
</dbReference>